<evidence type="ECO:0000313" key="7">
    <source>
        <dbReference type="EMBL" id="EYF04827.1"/>
    </source>
</evidence>
<evidence type="ECO:0000256" key="5">
    <source>
        <dbReference type="ARBA" id="ARBA00023136"/>
    </source>
</evidence>
<evidence type="ECO:0000256" key="2">
    <source>
        <dbReference type="ARBA" id="ARBA00022475"/>
    </source>
</evidence>
<feature type="transmembrane region" description="Helical" evidence="6">
    <location>
        <begin position="212"/>
        <end position="232"/>
    </location>
</feature>
<evidence type="ECO:0000256" key="3">
    <source>
        <dbReference type="ARBA" id="ARBA00022692"/>
    </source>
</evidence>
<dbReference type="PANTHER" id="PTHR30213">
    <property type="entry name" value="INNER MEMBRANE PROTEIN YHJD"/>
    <property type="match status" value="1"/>
</dbReference>
<feature type="transmembrane region" description="Helical" evidence="6">
    <location>
        <begin position="244"/>
        <end position="266"/>
    </location>
</feature>
<evidence type="ECO:0000256" key="1">
    <source>
        <dbReference type="ARBA" id="ARBA00004651"/>
    </source>
</evidence>
<feature type="transmembrane region" description="Helical" evidence="6">
    <location>
        <begin position="176"/>
        <end position="200"/>
    </location>
</feature>
<dbReference type="PANTHER" id="PTHR30213:SF0">
    <property type="entry name" value="UPF0761 MEMBRANE PROTEIN YIHY"/>
    <property type="match status" value="1"/>
</dbReference>
<accession>A0A017T726</accession>
<dbReference type="InterPro" id="IPR017039">
    <property type="entry name" value="Virul_fac_BrkB"/>
</dbReference>
<keyword evidence="5 6" id="KW-0472">Membrane</keyword>
<keyword evidence="2" id="KW-1003">Cell membrane</keyword>
<dbReference type="Proteomes" id="UP000019678">
    <property type="component" value="Unassembled WGS sequence"/>
</dbReference>
<dbReference type="AlphaFoldDB" id="A0A017T726"/>
<evidence type="ECO:0000256" key="4">
    <source>
        <dbReference type="ARBA" id="ARBA00022989"/>
    </source>
</evidence>
<protein>
    <submittedName>
        <fullName evidence="7">Uncharacterized protein</fullName>
    </submittedName>
</protein>
<dbReference type="STRING" id="1192034.CAP_3853"/>
<dbReference type="NCBIfam" id="TIGR00765">
    <property type="entry name" value="yihY_not_rbn"/>
    <property type="match status" value="1"/>
</dbReference>
<dbReference type="EMBL" id="ASRX01000029">
    <property type="protein sequence ID" value="EYF04827.1"/>
    <property type="molecule type" value="Genomic_DNA"/>
</dbReference>
<keyword evidence="8" id="KW-1185">Reference proteome</keyword>
<sequence>MRLLGRDIHWAGVKKFLASLYREWDADNVEDVAAALTFSGVLALFPFLLFLVALTSLMLDPSETAELIAQLYQVAPSAVAEILSERLDALGHGGSPGLLTLGGIGAFWAASGGVAALSRALNAAYDVTETRPWWKVRLLGIGVTAAAAVLSVIAAAIAIVTPAVVNFLGLSGLSPLFLFLRLPIAAFIMMIVLAMLYYVLPNAKMKFRIITPGSVVAVLLWLLVSVGFSSYVTNFGSYEVTYGALGGVIVMLMWMWISSMAIMLGAEINSLIERRGEEKGAGTAKTELGAMADAPEETAAKKAKSEASARQLAPTPATSRFSVGALSALAVGFLLGRRRAGPR</sequence>
<organism evidence="7 8">
    <name type="scientific">Chondromyces apiculatus DSM 436</name>
    <dbReference type="NCBI Taxonomy" id="1192034"/>
    <lineage>
        <taxon>Bacteria</taxon>
        <taxon>Pseudomonadati</taxon>
        <taxon>Myxococcota</taxon>
        <taxon>Polyangia</taxon>
        <taxon>Polyangiales</taxon>
        <taxon>Polyangiaceae</taxon>
        <taxon>Chondromyces</taxon>
    </lineage>
</organism>
<feature type="transmembrane region" description="Helical" evidence="6">
    <location>
        <begin position="97"/>
        <end position="117"/>
    </location>
</feature>
<dbReference type="GO" id="GO:0005886">
    <property type="term" value="C:plasma membrane"/>
    <property type="evidence" value="ECO:0007669"/>
    <property type="project" value="UniProtKB-SubCell"/>
</dbReference>
<comment type="subcellular location">
    <subcellularLocation>
        <location evidence="1">Cell membrane</location>
        <topology evidence="1">Multi-pass membrane protein</topology>
    </subcellularLocation>
</comment>
<reference evidence="7 8" key="1">
    <citation type="submission" date="2013-05" db="EMBL/GenBank/DDBJ databases">
        <title>Genome assembly of Chondromyces apiculatus DSM 436.</title>
        <authorList>
            <person name="Sharma G."/>
            <person name="Khatri I."/>
            <person name="Kaur C."/>
            <person name="Mayilraj S."/>
            <person name="Subramanian S."/>
        </authorList>
    </citation>
    <scope>NUCLEOTIDE SEQUENCE [LARGE SCALE GENOMIC DNA]</scope>
    <source>
        <strain evidence="7 8">DSM 436</strain>
    </source>
</reference>
<name>A0A017T726_9BACT</name>
<feature type="transmembrane region" description="Helical" evidence="6">
    <location>
        <begin position="138"/>
        <end position="164"/>
    </location>
</feature>
<dbReference type="RefSeq" id="WP_044243398.1">
    <property type="nucleotide sequence ID" value="NZ_ASRX01000029.1"/>
</dbReference>
<dbReference type="eggNOG" id="COG1295">
    <property type="taxonomic scope" value="Bacteria"/>
</dbReference>
<feature type="transmembrane region" description="Helical" evidence="6">
    <location>
        <begin position="32"/>
        <end position="54"/>
    </location>
</feature>
<dbReference type="PIRSF" id="PIRSF035875">
    <property type="entry name" value="RNase_BN"/>
    <property type="match status" value="1"/>
</dbReference>
<evidence type="ECO:0000256" key="6">
    <source>
        <dbReference type="SAM" id="Phobius"/>
    </source>
</evidence>
<dbReference type="Pfam" id="PF03631">
    <property type="entry name" value="Virul_fac_BrkB"/>
    <property type="match status" value="1"/>
</dbReference>
<comment type="caution">
    <text evidence="7">The sequence shown here is derived from an EMBL/GenBank/DDBJ whole genome shotgun (WGS) entry which is preliminary data.</text>
</comment>
<keyword evidence="3 6" id="KW-0812">Transmembrane</keyword>
<keyword evidence="4 6" id="KW-1133">Transmembrane helix</keyword>
<evidence type="ECO:0000313" key="8">
    <source>
        <dbReference type="Proteomes" id="UP000019678"/>
    </source>
</evidence>
<gene>
    <name evidence="7" type="ORF">CAP_3853</name>
</gene>
<proteinExistence type="predicted"/>